<organism evidence="6 7">
    <name type="scientific">Vibrio harveyi</name>
    <name type="common">Beneckea harveyi</name>
    <dbReference type="NCBI Taxonomy" id="669"/>
    <lineage>
        <taxon>Bacteria</taxon>
        <taxon>Pseudomonadati</taxon>
        <taxon>Pseudomonadota</taxon>
        <taxon>Gammaproteobacteria</taxon>
        <taxon>Vibrionales</taxon>
        <taxon>Vibrionaceae</taxon>
        <taxon>Vibrio</taxon>
    </lineage>
</organism>
<dbReference type="InterPro" id="IPR051121">
    <property type="entry name" value="FAH"/>
</dbReference>
<comment type="similarity">
    <text evidence="1">Belongs to the FAH family.</text>
</comment>
<dbReference type="InterPro" id="IPR036663">
    <property type="entry name" value="Fumarylacetoacetase_C_sf"/>
</dbReference>
<dbReference type="InterPro" id="IPR018833">
    <property type="entry name" value="Rv2993c-like_N"/>
</dbReference>
<evidence type="ECO:0000259" key="4">
    <source>
        <dbReference type="Pfam" id="PF01557"/>
    </source>
</evidence>
<dbReference type="Gene3D" id="3.90.850.10">
    <property type="entry name" value="Fumarylacetoacetase-like, C-terminal domain"/>
    <property type="match status" value="1"/>
</dbReference>
<feature type="domain" description="Fumarylacetoacetase-like C-terminal" evidence="4">
    <location>
        <begin position="86"/>
        <end position="267"/>
    </location>
</feature>
<name>A0A8B3DE19_VIBHA</name>
<dbReference type="AlphaFoldDB" id="A0A8B3DE19"/>
<keyword evidence="2" id="KW-0479">Metal-binding</keyword>
<dbReference type="Pfam" id="PF10370">
    <property type="entry name" value="Rv2993c-like_N"/>
    <property type="match status" value="1"/>
</dbReference>
<proteinExistence type="inferred from homology"/>
<reference evidence="6 7" key="1">
    <citation type="submission" date="2018-08" db="EMBL/GenBank/DDBJ databases">
        <title>Vibrio harveyi strains pathogenic to white snook Centropomus viridis Lockington (1877) and potential probiotic bacteria.</title>
        <authorList>
            <person name="Soto-Rodriguez S."/>
            <person name="Gomez-Gil B."/>
            <person name="Lozano-Olvera R."/>
        </authorList>
    </citation>
    <scope>NUCLEOTIDE SEQUENCE [LARGE SCALE GENOMIC DNA]</scope>
    <source>
        <strain evidence="6 7">CAIM 1508</strain>
    </source>
</reference>
<dbReference type="InterPro" id="IPR011234">
    <property type="entry name" value="Fumarylacetoacetase-like_C"/>
</dbReference>
<accession>A0A8B3DE19</accession>
<evidence type="ECO:0000313" key="6">
    <source>
        <dbReference type="EMBL" id="RIW05258.1"/>
    </source>
</evidence>
<dbReference type="EMBL" id="QOUW02000135">
    <property type="protein sequence ID" value="RIW05258.1"/>
    <property type="molecule type" value="Genomic_DNA"/>
</dbReference>
<dbReference type="SUPFAM" id="SSF56529">
    <property type="entry name" value="FAH"/>
    <property type="match status" value="1"/>
</dbReference>
<feature type="signal peptide" evidence="3">
    <location>
        <begin position="1"/>
        <end position="21"/>
    </location>
</feature>
<sequence>MKLIALCLGVCLSVVSLTANAASTTYVRYQHLGKISYGKLVEDSIYPLKGDIFSDSSLSPRQVSVDDVSLLLPTKPEKVFIVQAKKQADKAKKSDYQFFFKLPSALISTGAPIQVPSDADNIEYSSSLVVVIGKQSKNIDTKQASAVIFGLTVGGDLTETNWLQHDAHSLRAKSADGFAPIANEIVRGLDFTQIHVSSQINGKAINNDAFAEITYSPAEIVSELSQYFTLKPGDLIYIDLPTHTVEVKDNDVISVSLNGIIKVENKIMF</sequence>
<evidence type="ECO:0000256" key="2">
    <source>
        <dbReference type="ARBA" id="ARBA00022723"/>
    </source>
</evidence>
<dbReference type="Pfam" id="PF01557">
    <property type="entry name" value="FAA_hydrolase"/>
    <property type="match status" value="1"/>
</dbReference>
<feature type="chain" id="PRO_5032750470" evidence="3">
    <location>
        <begin position="22"/>
        <end position="269"/>
    </location>
</feature>
<dbReference type="Proteomes" id="UP000253437">
    <property type="component" value="Unassembled WGS sequence"/>
</dbReference>
<dbReference type="RefSeq" id="WP_114092858.1">
    <property type="nucleotide sequence ID" value="NZ_JAKGDJ010000002.1"/>
</dbReference>
<evidence type="ECO:0000256" key="3">
    <source>
        <dbReference type="SAM" id="SignalP"/>
    </source>
</evidence>
<protein>
    <submittedName>
        <fullName evidence="6">DUF2437 domain-containing protein</fullName>
    </submittedName>
</protein>
<feature type="domain" description="Rv2993c-like N-terminal" evidence="5">
    <location>
        <begin position="26"/>
        <end position="73"/>
    </location>
</feature>
<evidence type="ECO:0000256" key="1">
    <source>
        <dbReference type="ARBA" id="ARBA00010211"/>
    </source>
</evidence>
<dbReference type="PANTHER" id="PTHR42796">
    <property type="entry name" value="FUMARYLACETOACETATE HYDROLASE DOMAIN-CONTAINING PROTEIN 2A-RELATED"/>
    <property type="match status" value="1"/>
</dbReference>
<dbReference type="GO" id="GO:0003824">
    <property type="term" value="F:catalytic activity"/>
    <property type="evidence" value="ECO:0007669"/>
    <property type="project" value="InterPro"/>
</dbReference>
<dbReference type="PANTHER" id="PTHR42796:SF4">
    <property type="entry name" value="FUMARYLACETOACETATE HYDROLASE DOMAIN-CONTAINING PROTEIN 2A"/>
    <property type="match status" value="1"/>
</dbReference>
<gene>
    <name evidence="6" type="ORF">DS957_022990</name>
</gene>
<keyword evidence="3" id="KW-0732">Signal</keyword>
<evidence type="ECO:0000313" key="7">
    <source>
        <dbReference type="Proteomes" id="UP000253437"/>
    </source>
</evidence>
<dbReference type="GO" id="GO:0044281">
    <property type="term" value="P:small molecule metabolic process"/>
    <property type="evidence" value="ECO:0007669"/>
    <property type="project" value="UniProtKB-ARBA"/>
</dbReference>
<comment type="caution">
    <text evidence="6">The sequence shown here is derived from an EMBL/GenBank/DDBJ whole genome shotgun (WGS) entry which is preliminary data.</text>
</comment>
<evidence type="ECO:0000259" key="5">
    <source>
        <dbReference type="Pfam" id="PF10370"/>
    </source>
</evidence>
<dbReference type="GO" id="GO:0046872">
    <property type="term" value="F:metal ion binding"/>
    <property type="evidence" value="ECO:0007669"/>
    <property type="project" value="UniProtKB-KW"/>
</dbReference>